<feature type="domain" description="DUF8040" evidence="11">
    <location>
        <begin position="86"/>
        <end position="176"/>
    </location>
</feature>
<keyword evidence="4" id="KW-0540">Nuclease</keyword>
<dbReference type="Pfam" id="PF13359">
    <property type="entry name" value="DDE_Tnp_4"/>
    <property type="match status" value="1"/>
</dbReference>
<evidence type="ECO:0000256" key="7">
    <source>
        <dbReference type="ARBA" id="ARBA00023242"/>
    </source>
</evidence>
<feature type="domain" description="DDE Tnp4" evidence="10">
    <location>
        <begin position="211"/>
        <end position="372"/>
    </location>
</feature>
<evidence type="ECO:0000256" key="3">
    <source>
        <dbReference type="ARBA" id="ARBA00006958"/>
    </source>
</evidence>
<evidence type="ECO:0008006" key="14">
    <source>
        <dbReference type="Google" id="ProtNLM"/>
    </source>
</evidence>
<keyword evidence="9" id="KW-0812">Transmembrane</keyword>
<dbReference type="GO" id="GO:0046872">
    <property type="term" value="F:metal ion binding"/>
    <property type="evidence" value="ECO:0007669"/>
    <property type="project" value="UniProtKB-KW"/>
</dbReference>
<keyword evidence="9" id="KW-1133">Transmembrane helix</keyword>
<evidence type="ECO:0000259" key="11">
    <source>
        <dbReference type="Pfam" id="PF26138"/>
    </source>
</evidence>
<dbReference type="InterPro" id="IPR027806">
    <property type="entry name" value="HARBI1_dom"/>
</dbReference>
<keyword evidence="5" id="KW-0479">Metal-binding</keyword>
<dbReference type="Pfam" id="PF26138">
    <property type="entry name" value="DUF8040"/>
    <property type="match status" value="1"/>
</dbReference>
<keyword evidence="6" id="KW-0378">Hydrolase</keyword>
<evidence type="ECO:0000313" key="13">
    <source>
        <dbReference type="Proteomes" id="UP001152523"/>
    </source>
</evidence>
<feature type="compositionally biased region" description="Acidic residues" evidence="8">
    <location>
        <begin position="383"/>
        <end position="400"/>
    </location>
</feature>
<dbReference type="InterPro" id="IPR058353">
    <property type="entry name" value="DUF8040"/>
</dbReference>
<sequence length="432" mass="50125">MYYPLECFYYKIYHSSLFKVYAFILLLAMCETDMYGADEDEVEFYGTLKILLMAIEAITYLIYNLASRINDEPVPRPLTRRPVMANGIKYMDEIMAEDPKTFRNVYRMYPNIFQKLCCILRNKTPLRDTRYICVEEMVATFLLIIGQNNRYCQPRMIFKRSHFSISRSFNKVLKALNTIAPEFMAKPESIPHVIRESTRFYPHFKDCIGAIDGTHIPAIVPGRETNSYRNRHGTISQNVLAACNFDLQFIYVLSGWEGSAHDSKVLNDAISRPNGLKVLPGKYYLGDCGFANRCQFLAPFRGTRYHLKDFGGEGNHPVNAVELFNLRHASLRNVIERIFGIFKSRFTIFKTAPPFSYKTQAELVLACAGVHNFLRRECRSDEFPPDPEEDPPSDDEDNLEWDNFQTQDQQREKANEWRMNLATQMWAAAENE</sequence>
<organism evidence="12 13">
    <name type="scientific">Cuscuta epithymum</name>
    <dbReference type="NCBI Taxonomy" id="186058"/>
    <lineage>
        <taxon>Eukaryota</taxon>
        <taxon>Viridiplantae</taxon>
        <taxon>Streptophyta</taxon>
        <taxon>Embryophyta</taxon>
        <taxon>Tracheophyta</taxon>
        <taxon>Spermatophyta</taxon>
        <taxon>Magnoliopsida</taxon>
        <taxon>eudicotyledons</taxon>
        <taxon>Gunneridae</taxon>
        <taxon>Pentapetalae</taxon>
        <taxon>asterids</taxon>
        <taxon>lamiids</taxon>
        <taxon>Solanales</taxon>
        <taxon>Convolvulaceae</taxon>
        <taxon>Cuscuteae</taxon>
        <taxon>Cuscuta</taxon>
        <taxon>Cuscuta subgen. Cuscuta</taxon>
    </lineage>
</organism>
<protein>
    <recommendedName>
        <fullName evidence="14">DDE Tnp4 domain-containing protein</fullName>
    </recommendedName>
</protein>
<evidence type="ECO:0000313" key="12">
    <source>
        <dbReference type="EMBL" id="CAH9125072.1"/>
    </source>
</evidence>
<comment type="caution">
    <text evidence="12">The sequence shown here is derived from an EMBL/GenBank/DDBJ whole genome shotgun (WGS) entry which is preliminary data.</text>
</comment>
<evidence type="ECO:0000256" key="8">
    <source>
        <dbReference type="SAM" id="MobiDB-lite"/>
    </source>
</evidence>
<accession>A0AAV0ENI2</accession>
<keyword evidence="9" id="KW-0472">Membrane</keyword>
<keyword evidence="13" id="KW-1185">Reference proteome</keyword>
<feature type="region of interest" description="Disordered" evidence="8">
    <location>
        <begin position="379"/>
        <end position="414"/>
    </location>
</feature>
<evidence type="ECO:0000256" key="6">
    <source>
        <dbReference type="ARBA" id="ARBA00022801"/>
    </source>
</evidence>
<feature type="transmembrane region" description="Helical" evidence="9">
    <location>
        <begin position="42"/>
        <end position="63"/>
    </location>
</feature>
<comment type="subcellular location">
    <subcellularLocation>
        <location evidence="2">Nucleus</location>
    </subcellularLocation>
</comment>
<dbReference type="GO" id="GO:0004518">
    <property type="term" value="F:nuclease activity"/>
    <property type="evidence" value="ECO:0007669"/>
    <property type="project" value="UniProtKB-KW"/>
</dbReference>
<dbReference type="AlphaFoldDB" id="A0AAV0ENI2"/>
<comment type="cofactor">
    <cofactor evidence="1">
        <name>a divalent metal cation</name>
        <dbReference type="ChEBI" id="CHEBI:60240"/>
    </cofactor>
</comment>
<feature type="transmembrane region" description="Helical" evidence="9">
    <location>
        <begin position="12"/>
        <end position="30"/>
    </location>
</feature>
<dbReference type="InterPro" id="IPR045249">
    <property type="entry name" value="HARBI1-like"/>
</dbReference>
<gene>
    <name evidence="12" type="ORF">CEPIT_LOCUS26468</name>
</gene>
<dbReference type="Proteomes" id="UP001152523">
    <property type="component" value="Unassembled WGS sequence"/>
</dbReference>
<dbReference type="GO" id="GO:0016787">
    <property type="term" value="F:hydrolase activity"/>
    <property type="evidence" value="ECO:0007669"/>
    <property type="project" value="UniProtKB-KW"/>
</dbReference>
<evidence type="ECO:0000256" key="5">
    <source>
        <dbReference type="ARBA" id="ARBA00022723"/>
    </source>
</evidence>
<evidence type="ECO:0000256" key="4">
    <source>
        <dbReference type="ARBA" id="ARBA00022722"/>
    </source>
</evidence>
<evidence type="ECO:0000256" key="1">
    <source>
        <dbReference type="ARBA" id="ARBA00001968"/>
    </source>
</evidence>
<evidence type="ECO:0000256" key="9">
    <source>
        <dbReference type="SAM" id="Phobius"/>
    </source>
</evidence>
<dbReference type="PANTHER" id="PTHR22930">
    <property type="match status" value="1"/>
</dbReference>
<comment type="similarity">
    <text evidence="3">Belongs to the HARBI1 family.</text>
</comment>
<proteinExistence type="inferred from homology"/>
<dbReference type="GO" id="GO:0005634">
    <property type="term" value="C:nucleus"/>
    <property type="evidence" value="ECO:0007669"/>
    <property type="project" value="UniProtKB-SubCell"/>
</dbReference>
<evidence type="ECO:0000259" key="10">
    <source>
        <dbReference type="Pfam" id="PF13359"/>
    </source>
</evidence>
<keyword evidence="7" id="KW-0539">Nucleus</keyword>
<reference evidence="12" key="1">
    <citation type="submission" date="2022-07" db="EMBL/GenBank/DDBJ databases">
        <authorList>
            <person name="Macas J."/>
            <person name="Novak P."/>
            <person name="Neumann P."/>
        </authorList>
    </citation>
    <scope>NUCLEOTIDE SEQUENCE</scope>
</reference>
<dbReference type="PANTHER" id="PTHR22930:SF259">
    <property type="entry name" value="OS08G0106900 PROTEIN"/>
    <property type="match status" value="1"/>
</dbReference>
<evidence type="ECO:0000256" key="2">
    <source>
        <dbReference type="ARBA" id="ARBA00004123"/>
    </source>
</evidence>
<dbReference type="EMBL" id="CAMAPF010000935">
    <property type="protein sequence ID" value="CAH9125072.1"/>
    <property type="molecule type" value="Genomic_DNA"/>
</dbReference>
<name>A0AAV0ENI2_9ASTE</name>